<protein>
    <submittedName>
        <fullName evidence="2">Uncharacterized protein</fullName>
    </submittedName>
</protein>
<dbReference type="Proteomes" id="UP000178085">
    <property type="component" value="Unassembled WGS sequence"/>
</dbReference>
<name>A0A1F4NQD0_UNCK3</name>
<organism evidence="2 3">
    <name type="scientific">candidate division Kazan bacterium RIFCSPLOWO2_01_FULL_45_19</name>
    <dbReference type="NCBI Taxonomy" id="1798538"/>
    <lineage>
        <taxon>Bacteria</taxon>
        <taxon>Bacteria division Kazan-3B-28</taxon>
    </lineage>
</organism>
<comment type="caution">
    <text evidence="2">The sequence shown here is derived from an EMBL/GenBank/DDBJ whole genome shotgun (WGS) entry which is preliminary data.</text>
</comment>
<evidence type="ECO:0000256" key="1">
    <source>
        <dbReference type="SAM" id="Phobius"/>
    </source>
</evidence>
<evidence type="ECO:0000313" key="2">
    <source>
        <dbReference type="EMBL" id="OGB73497.1"/>
    </source>
</evidence>
<evidence type="ECO:0000313" key="3">
    <source>
        <dbReference type="Proteomes" id="UP000178085"/>
    </source>
</evidence>
<sequence length="72" mass="8709">MPRLILDRVFKHRVQAVMVLVWPFSVILAVPKFGNQVRRVRRFEWLTLFPVVICLLQIEQILDIFRKITNYK</sequence>
<accession>A0A1F4NQD0</accession>
<reference evidence="2 3" key="1">
    <citation type="journal article" date="2016" name="Nat. Commun.">
        <title>Thousands of microbial genomes shed light on interconnected biogeochemical processes in an aquifer system.</title>
        <authorList>
            <person name="Anantharaman K."/>
            <person name="Brown C.T."/>
            <person name="Hug L.A."/>
            <person name="Sharon I."/>
            <person name="Castelle C.J."/>
            <person name="Probst A.J."/>
            <person name="Thomas B.C."/>
            <person name="Singh A."/>
            <person name="Wilkins M.J."/>
            <person name="Karaoz U."/>
            <person name="Brodie E.L."/>
            <person name="Williams K.H."/>
            <person name="Hubbard S.S."/>
            <person name="Banfield J.F."/>
        </authorList>
    </citation>
    <scope>NUCLEOTIDE SEQUENCE [LARGE SCALE GENOMIC DNA]</scope>
</reference>
<keyword evidence="1" id="KW-1133">Transmembrane helix</keyword>
<keyword evidence="1" id="KW-0812">Transmembrane</keyword>
<gene>
    <name evidence="2" type="ORF">A3K51_01410</name>
</gene>
<proteinExistence type="predicted"/>
<keyword evidence="1" id="KW-0472">Membrane</keyword>
<feature type="transmembrane region" description="Helical" evidence="1">
    <location>
        <begin position="12"/>
        <end position="33"/>
    </location>
</feature>
<dbReference type="EMBL" id="METD01000001">
    <property type="protein sequence ID" value="OGB73497.1"/>
    <property type="molecule type" value="Genomic_DNA"/>
</dbReference>
<dbReference type="AlphaFoldDB" id="A0A1F4NQD0"/>